<gene>
    <name evidence="1" type="ORF">AB6A40_009665</name>
</gene>
<accession>A0ABD6ESX3</accession>
<name>A0ABD6ESX3_9BILA</name>
<comment type="caution">
    <text evidence="1">The sequence shown here is derived from an EMBL/GenBank/DDBJ whole genome shotgun (WGS) entry which is preliminary data.</text>
</comment>
<evidence type="ECO:0000313" key="2">
    <source>
        <dbReference type="Proteomes" id="UP001608902"/>
    </source>
</evidence>
<dbReference type="EMBL" id="JBGFUD010010605">
    <property type="protein sequence ID" value="MFH4982956.1"/>
    <property type="molecule type" value="Genomic_DNA"/>
</dbReference>
<dbReference type="AlphaFoldDB" id="A0ABD6ESX3"/>
<evidence type="ECO:0000313" key="1">
    <source>
        <dbReference type="EMBL" id="MFH4982956.1"/>
    </source>
</evidence>
<proteinExistence type="predicted"/>
<sequence>MVSAFGQLPPLPFKVSMKLPSVEDIYEFAKAENLELLPPDDSDECVGDSDCSRFIVIGSPDDENSNEWRVHKCGKLAVRIRIEYR</sequence>
<organism evidence="1 2">
    <name type="scientific">Gnathostoma spinigerum</name>
    <dbReference type="NCBI Taxonomy" id="75299"/>
    <lineage>
        <taxon>Eukaryota</taxon>
        <taxon>Metazoa</taxon>
        <taxon>Ecdysozoa</taxon>
        <taxon>Nematoda</taxon>
        <taxon>Chromadorea</taxon>
        <taxon>Rhabditida</taxon>
        <taxon>Spirurina</taxon>
        <taxon>Gnathostomatomorpha</taxon>
        <taxon>Gnathostomatoidea</taxon>
        <taxon>Gnathostomatidae</taxon>
        <taxon>Gnathostoma</taxon>
    </lineage>
</organism>
<protein>
    <submittedName>
        <fullName evidence="1">Uncharacterized protein</fullName>
    </submittedName>
</protein>
<keyword evidence="2" id="KW-1185">Reference proteome</keyword>
<dbReference type="Proteomes" id="UP001608902">
    <property type="component" value="Unassembled WGS sequence"/>
</dbReference>
<reference evidence="1 2" key="1">
    <citation type="submission" date="2024-08" db="EMBL/GenBank/DDBJ databases">
        <title>Gnathostoma spinigerum genome.</title>
        <authorList>
            <person name="Gonzalez-Bertolin B."/>
            <person name="Monzon S."/>
            <person name="Zaballos A."/>
            <person name="Jimenez P."/>
            <person name="Dekumyoy P."/>
            <person name="Varona S."/>
            <person name="Cuesta I."/>
            <person name="Sumanam S."/>
            <person name="Adisakwattana P."/>
            <person name="Gasser R.B."/>
            <person name="Hernandez-Gonzalez A."/>
            <person name="Young N.D."/>
            <person name="Perteguer M.J."/>
        </authorList>
    </citation>
    <scope>NUCLEOTIDE SEQUENCE [LARGE SCALE GENOMIC DNA]</scope>
    <source>
        <strain evidence="1">AL3</strain>
        <tissue evidence="1">Liver</tissue>
    </source>
</reference>